<feature type="region of interest" description="Disordered" evidence="1">
    <location>
        <begin position="1108"/>
        <end position="1169"/>
    </location>
</feature>
<dbReference type="Pfam" id="PF23344">
    <property type="entry name" value="ZP-N"/>
    <property type="match status" value="1"/>
</dbReference>
<dbReference type="Gene3D" id="2.60.40.3210">
    <property type="entry name" value="Zona pellucida, ZP-N domain"/>
    <property type="match status" value="1"/>
</dbReference>
<feature type="compositionally biased region" description="Basic and acidic residues" evidence="1">
    <location>
        <begin position="810"/>
        <end position="822"/>
    </location>
</feature>
<dbReference type="PANTHER" id="PTHR47130">
    <property type="entry name" value="SI:DKEY-19B23.11-RELATED"/>
    <property type="match status" value="1"/>
</dbReference>
<feature type="region of interest" description="Disordered" evidence="1">
    <location>
        <begin position="655"/>
        <end position="719"/>
    </location>
</feature>
<gene>
    <name evidence="3" type="ORF">ACEWY4_022128</name>
</gene>
<evidence type="ECO:0000313" key="4">
    <source>
        <dbReference type="Proteomes" id="UP001591681"/>
    </source>
</evidence>
<evidence type="ECO:0000259" key="2">
    <source>
        <dbReference type="PROSITE" id="PS51034"/>
    </source>
</evidence>
<dbReference type="SMART" id="SM00241">
    <property type="entry name" value="ZP"/>
    <property type="match status" value="1"/>
</dbReference>
<feature type="compositionally biased region" description="Polar residues" evidence="1">
    <location>
        <begin position="1148"/>
        <end position="1159"/>
    </location>
</feature>
<dbReference type="PROSITE" id="PS51034">
    <property type="entry name" value="ZP_2"/>
    <property type="match status" value="1"/>
</dbReference>
<feature type="compositionally biased region" description="Polar residues" evidence="1">
    <location>
        <begin position="865"/>
        <end position="875"/>
    </location>
</feature>
<sequence length="1185" mass="132053">MDSRLTLRASYFSCYTQNQNDELFRLVFNVIVTDSEARETRYRVEQTCRLALAWASREVMCEENYMEVVTMEKHGSCTASEGMSKESWNTALSTARRTASFTWQVTLLRDGHSEDTMPFSRAYDQGYVLNTTSTRVVFRTTYGQPHSQTVLVDGIATEVIKATVYYREKWAIVMLDMTAACTTNPGTFDGERLRWAVPRVPAPLVQEPPSSASASEQIRMGVDGQLMEDDVWRARGLSLEYAGSMINISVPFGAAGGYRKSFVLNNVYHEIYAIFMYYEHAFLRVYEHGSTDDTRHRMMRLLQTPSVCRKQFTIDETVPDERKFTVLLGHFPADVELVSLKLNGVLLTITEAIQHGFSVMTLSNMNGTHGYVLEVPFDDPVVHRAYLGEGLLQYSMNINYTLHVLPQAEPFYHLASVLAQIHNAFPPDVSATCTEASIIFRISEPTVKHLWEVGVGHHPLTTELARQRGYVLTNNTRGLVLEAPVFTRGYTYENITLKQFIGVFKVMARDSKTLDVQSIATKYCIFDTDELIVCSKSGIMTLVAKTNTTWPTVPTTQITLRDKSCKPQEAHDNRILFSFSLNSCGTKFMVGDSYVVYENEIVSAKQYIPKSNPVITRDSKFRLTVQCFYPLASVRSLFMEGMFLSDEPGFGSINVKTTHSASGGTADRADCGDKNSGGSKDPEDTFTESTNYITGTESLSSTGIHPASEPPQTPTRPLFRSRDGYAARASLLSEMDVLPREDTEAVSHGFSTGNHLSAYLASPDGYRPPAKLHPSDKVQSPASASVDQAPWKESTSVYHRYRPKSSQNTDADKKSKASHDDLVSSTEPSIVDSSYNKDEEKDIFPVFKSYPNVEQVDKQSADHSPIQSVPQSNPESVYYGRPKGSSAMQTSSEAKTTSGLRPDFNSNAILGPVQNPSWTDAVKSNGPFESHSEGLRDTLTGQHFSTAILKRHSSPPVSSANNNLEGRTESSRDTQNYHSVHHEPTSDESWTTPVETNDAIHKAPMPVRDFRLASRHLVDDMTKKIRNMLYNFVPKHFAPPQGNLSLHRGGTARGTSNLSLPQHTGNQLVLNPQQHGMSITGSLHHDLANQGLEGKHSHADTKLVMTTFQPSPDFGEKKEKDTQSFRPRSIRKDFIASAHLKPRWSEPAPSSTDPSTTRNRYGPSVHKGILRGKGNLQTFLNQILL</sequence>
<feature type="region of interest" description="Disordered" evidence="1">
    <location>
        <begin position="761"/>
        <end position="837"/>
    </location>
</feature>
<feature type="domain" description="ZP" evidence="2">
    <location>
        <begin position="533"/>
        <end position="791"/>
    </location>
</feature>
<reference evidence="3 4" key="1">
    <citation type="submission" date="2024-09" db="EMBL/GenBank/DDBJ databases">
        <title>A chromosome-level genome assembly of Gray's grenadier anchovy, Coilia grayii.</title>
        <authorList>
            <person name="Fu Z."/>
        </authorList>
    </citation>
    <scope>NUCLEOTIDE SEQUENCE [LARGE SCALE GENOMIC DNA]</scope>
    <source>
        <strain evidence="3">G4</strain>
        <tissue evidence="3">Muscle</tissue>
    </source>
</reference>
<organism evidence="3 4">
    <name type="scientific">Coilia grayii</name>
    <name type="common">Gray's grenadier anchovy</name>
    <dbReference type="NCBI Taxonomy" id="363190"/>
    <lineage>
        <taxon>Eukaryota</taxon>
        <taxon>Metazoa</taxon>
        <taxon>Chordata</taxon>
        <taxon>Craniata</taxon>
        <taxon>Vertebrata</taxon>
        <taxon>Euteleostomi</taxon>
        <taxon>Actinopterygii</taxon>
        <taxon>Neopterygii</taxon>
        <taxon>Teleostei</taxon>
        <taxon>Clupei</taxon>
        <taxon>Clupeiformes</taxon>
        <taxon>Clupeoidei</taxon>
        <taxon>Engraulidae</taxon>
        <taxon>Coilinae</taxon>
        <taxon>Coilia</taxon>
    </lineage>
</organism>
<feature type="compositionally biased region" description="Polar residues" evidence="1">
    <location>
        <begin position="687"/>
        <end position="703"/>
    </location>
</feature>
<feature type="compositionally biased region" description="Basic and acidic residues" evidence="1">
    <location>
        <begin position="1114"/>
        <end position="1123"/>
    </location>
</feature>
<name>A0ABD1J556_9TELE</name>
<evidence type="ECO:0000256" key="1">
    <source>
        <dbReference type="SAM" id="MobiDB-lite"/>
    </source>
</evidence>
<dbReference type="Pfam" id="PF26562">
    <property type="entry name" value="Ig-like"/>
    <property type="match status" value="1"/>
</dbReference>
<protein>
    <recommendedName>
        <fullName evidence="2">ZP domain-containing protein</fullName>
    </recommendedName>
</protein>
<feature type="compositionally biased region" description="Polar residues" evidence="1">
    <location>
        <begin position="823"/>
        <end position="834"/>
    </location>
</feature>
<dbReference type="InterPro" id="IPR001507">
    <property type="entry name" value="ZP_dom"/>
</dbReference>
<proteinExistence type="predicted"/>
<feature type="region of interest" description="Disordered" evidence="1">
    <location>
        <begin position="949"/>
        <end position="992"/>
    </location>
</feature>
<dbReference type="Proteomes" id="UP001591681">
    <property type="component" value="Unassembled WGS sequence"/>
</dbReference>
<dbReference type="PANTHER" id="PTHR47130:SF6">
    <property type="entry name" value="EGG ENVELOPE GLYCOPROTEIN-LIKE PRECURSOR"/>
    <property type="match status" value="1"/>
</dbReference>
<feature type="compositionally biased region" description="Polar residues" evidence="1">
    <location>
        <begin position="955"/>
        <end position="965"/>
    </location>
</feature>
<evidence type="ECO:0000313" key="3">
    <source>
        <dbReference type="EMBL" id="KAL2082310.1"/>
    </source>
</evidence>
<keyword evidence="4" id="KW-1185">Reference proteome</keyword>
<feature type="compositionally biased region" description="Polar residues" evidence="1">
    <location>
        <begin position="777"/>
        <end position="786"/>
    </location>
</feature>
<dbReference type="InterPro" id="IPR058876">
    <property type="entry name" value="Ig-like_ZP"/>
</dbReference>
<dbReference type="InterPro" id="IPR055356">
    <property type="entry name" value="ZP-N"/>
</dbReference>
<comment type="caution">
    <text evidence="3">The sequence shown here is derived from an EMBL/GenBank/DDBJ whole genome shotgun (WGS) entry which is preliminary data.</text>
</comment>
<dbReference type="EMBL" id="JBHFQA010000019">
    <property type="protein sequence ID" value="KAL2082310.1"/>
    <property type="molecule type" value="Genomic_DNA"/>
</dbReference>
<feature type="compositionally biased region" description="Polar residues" evidence="1">
    <location>
        <begin position="886"/>
        <end position="903"/>
    </location>
</feature>
<feature type="region of interest" description="Disordered" evidence="1">
    <location>
        <begin position="855"/>
        <end position="903"/>
    </location>
</feature>
<dbReference type="AlphaFoldDB" id="A0ABD1J556"/>
<accession>A0ABD1J556</accession>